<name>A0ABQ7BX15_BRACR</name>
<keyword evidence="2" id="KW-1185">Reference proteome</keyword>
<accession>A0ABQ7BX15</accession>
<reference evidence="1 2" key="1">
    <citation type="journal article" date="2020" name="BMC Genomics">
        <title>Intraspecific diversification of the crop wild relative Brassica cretica Lam. using demographic model selection.</title>
        <authorList>
            <person name="Kioukis A."/>
            <person name="Michalopoulou V.A."/>
            <person name="Briers L."/>
            <person name="Pirintsos S."/>
            <person name="Studholme D.J."/>
            <person name="Pavlidis P."/>
            <person name="Sarris P.F."/>
        </authorList>
    </citation>
    <scope>NUCLEOTIDE SEQUENCE [LARGE SCALE GENOMIC DNA]</scope>
    <source>
        <strain evidence="2">cv. PFS-1207/04</strain>
    </source>
</reference>
<comment type="caution">
    <text evidence="1">The sequence shown here is derived from an EMBL/GenBank/DDBJ whole genome shotgun (WGS) entry which is preliminary data.</text>
</comment>
<dbReference type="Proteomes" id="UP000266723">
    <property type="component" value="Unassembled WGS sequence"/>
</dbReference>
<organism evidence="1 2">
    <name type="scientific">Brassica cretica</name>
    <name type="common">Mustard</name>
    <dbReference type="NCBI Taxonomy" id="69181"/>
    <lineage>
        <taxon>Eukaryota</taxon>
        <taxon>Viridiplantae</taxon>
        <taxon>Streptophyta</taxon>
        <taxon>Embryophyta</taxon>
        <taxon>Tracheophyta</taxon>
        <taxon>Spermatophyta</taxon>
        <taxon>Magnoliopsida</taxon>
        <taxon>eudicotyledons</taxon>
        <taxon>Gunneridae</taxon>
        <taxon>Pentapetalae</taxon>
        <taxon>rosids</taxon>
        <taxon>malvids</taxon>
        <taxon>Brassicales</taxon>
        <taxon>Brassicaceae</taxon>
        <taxon>Brassiceae</taxon>
        <taxon>Brassica</taxon>
    </lineage>
</organism>
<evidence type="ECO:0000313" key="1">
    <source>
        <dbReference type="EMBL" id="KAF3544054.1"/>
    </source>
</evidence>
<sequence length="53" mass="6139">MKNHGGQEWDEAEGEHRRQRLMLISSNLRLLRKSCLGAFRRGTSICSASFLYK</sequence>
<proteinExistence type="predicted"/>
<protein>
    <submittedName>
        <fullName evidence="1">Uncharacterized protein</fullName>
    </submittedName>
</protein>
<evidence type="ECO:0000313" key="2">
    <source>
        <dbReference type="Proteomes" id="UP000266723"/>
    </source>
</evidence>
<dbReference type="EMBL" id="QGKV02000832">
    <property type="protein sequence ID" value="KAF3544054.1"/>
    <property type="molecule type" value="Genomic_DNA"/>
</dbReference>
<gene>
    <name evidence="1" type="ORF">DY000_02009497</name>
</gene>